<dbReference type="OrthoDB" id="273192at2759"/>
<gene>
    <name evidence="2" type="ORF">LSCM1_03293</name>
</gene>
<reference evidence="2 3" key="1">
    <citation type="submission" date="2021-03" db="EMBL/GenBank/DDBJ databases">
        <title>Leishmania (Mundinia) martiniquensis Genome sequencing and assembly.</title>
        <authorList>
            <person name="Almutairi H."/>
            <person name="Gatherer D."/>
        </authorList>
    </citation>
    <scope>NUCLEOTIDE SEQUENCE [LARGE SCALE GENOMIC DNA]</scope>
    <source>
        <strain evidence="2">LSCM1</strain>
    </source>
</reference>
<name>A0A836G3N6_9TRYP</name>
<proteinExistence type="predicted"/>
<keyword evidence="3" id="KW-1185">Reference proteome</keyword>
<evidence type="ECO:0000313" key="2">
    <source>
        <dbReference type="EMBL" id="KAG5474507.1"/>
    </source>
</evidence>
<dbReference type="Proteomes" id="UP000673552">
    <property type="component" value="Chromosome 28"/>
</dbReference>
<protein>
    <submittedName>
        <fullName evidence="2">Uncharacterized protein</fullName>
    </submittedName>
</protein>
<evidence type="ECO:0000313" key="3">
    <source>
        <dbReference type="Proteomes" id="UP000673552"/>
    </source>
</evidence>
<dbReference type="GeneID" id="92513351"/>
<feature type="compositionally biased region" description="Basic and acidic residues" evidence="1">
    <location>
        <begin position="118"/>
        <end position="127"/>
    </location>
</feature>
<feature type="region of interest" description="Disordered" evidence="1">
    <location>
        <begin position="155"/>
        <end position="180"/>
    </location>
</feature>
<feature type="compositionally biased region" description="Polar residues" evidence="1">
    <location>
        <begin position="158"/>
        <end position="172"/>
    </location>
</feature>
<sequence length="224" mass="23974">MHDEQLHCFRRYTRVFPATAYAHHTPRVGCSVATDARHTPSTSPASSASRTGSVRVVALLCSKMPPRAITAGTTPKKRSTSSPTPPAESRKHPREDCVDDGDASALSRTYTAPSKPPRGADGKREGPDADDLYAPALSGDPPVTVASSAAVHHEAETRTTVTNAVERSSPTAASCGASEPEPTASLYVRVQYDKTLITTLPIEVMRVQHPQVLIDYLLSMSVWA</sequence>
<organism evidence="2 3">
    <name type="scientific">Leishmania martiniquensis</name>
    <dbReference type="NCBI Taxonomy" id="1580590"/>
    <lineage>
        <taxon>Eukaryota</taxon>
        <taxon>Discoba</taxon>
        <taxon>Euglenozoa</taxon>
        <taxon>Kinetoplastea</taxon>
        <taxon>Metakinetoplastina</taxon>
        <taxon>Trypanosomatida</taxon>
        <taxon>Trypanosomatidae</taxon>
        <taxon>Leishmaniinae</taxon>
        <taxon>Leishmania</taxon>
    </lineage>
</organism>
<dbReference type="EMBL" id="JAFEUZ010000028">
    <property type="protein sequence ID" value="KAG5474507.1"/>
    <property type="molecule type" value="Genomic_DNA"/>
</dbReference>
<accession>A0A836G3N6</accession>
<comment type="caution">
    <text evidence="2">The sequence shown here is derived from an EMBL/GenBank/DDBJ whole genome shotgun (WGS) entry which is preliminary data.</text>
</comment>
<dbReference type="KEGG" id="lmat:92513351"/>
<evidence type="ECO:0000256" key="1">
    <source>
        <dbReference type="SAM" id="MobiDB-lite"/>
    </source>
</evidence>
<dbReference type="RefSeq" id="XP_067177449.1">
    <property type="nucleotide sequence ID" value="XM_067320839.1"/>
</dbReference>
<feature type="region of interest" description="Disordered" evidence="1">
    <location>
        <begin position="65"/>
        <end position="141"/>
    </location>
</feature>
<dbReference type="AlphaFoldDB" id="A0A836G3N6"/>